<dbReference type="InterPro" id="IPR046020">
    <property type="entry name" value="DUF5977"/>
</dbReference>
<keyword evidence="3" id="KW-1185">Reference proteome</keyword>
<dbReference type="RefSeq" id="WP_184178895.1">
    <property type="nucleotide sequence ID" value="NZ_JACHGF010000014.1"/>
</dbReference>
<sequence>MIDDLALNLAYLPLQLSRNKLTHTIEAADPALTSRAGLKYFLTLLVPDFPFSSTFEELHTSEGRETPVDVQGGLQRFAGAVFRYNRGRGGKLDGLLTYAKPRRQQNVLSLSLSQTMAFCLREGIQGGEPAVDVENTLPKRYVIKAGLANEDFVAYGDTFFTSWQSGARQFLTWQPNYKRVAYAQEEYLYFLLNFSPAPQQLRLRVQWYQADGTASGASTVLTLDNPLLMSVVACPVGASVLALPTEAARYDVWLSNEANKRLSEVRSYWLDDTHTPYDRSILFVNSLGGWDTLRLTGQGQRTLTVAQQVADVERPAGAGVDFSELLVVQTEGEYTLQVSTGYFRSDAAAYLRYLDELLLSEEMYLITDKGHRPLQLLTNSVVDAIDDADLVARTFSFRILDTVENYSDLPPTEPAPLRPMAWRGVNLGHVLDAFGKRTGKLVFQRLERIYADDNSLVKPYTVKPNVQGDPDYVPPITDSSIEPGSTPYPSAAISRAGTFLRATCASGYLGGPATIVIAAGRYGAETEGTADERAEAEYASRNTQATADASGSCTLNNTPVHLAIHHQIPMNVHVVIANGLYGPVVSLRVNDTELVGNSTGQSPPIVNRSVATLMPGTYNILARVQYNNTPRHPCRLRLVGKNREITVTTDGFYLFENVVVNSADSPLTVEVLNL</sequence>
<proteinExistence type="predicted"/>
<name>A0A840U0L8_9BACT</name>
<evidence type="ECO:0000313" key="3">
    <source>
        <dbReference type="Proteomes" id="UP000557307"/>
    </source>
</evidence>
<evidence type="ECO:0000313" key="2">
    <source>
        <dbReference type="EMBL" id="MBB5287113.1"/>
    </source>
</evidence>
<feature type="domain" description="DUF5977" evidence="1">
    <location>
        <begin position="488"/>
        <end position="554"/>
    </location>
</feature>
<organism evidence="2 3">
    <name type="scientific">Rhabdobacter roseus</name>
    <dbReference type="NCBI Taxonomy" id="1655419"/>
    <lineage>
        <taxon>Bacteria</taxon>
        <taxon>Pseudomonadati</taxon>
        <taxon>Bacteroidota</taxon>
        <taxon>Cytophagia</taxon>
        <taxon>Cytophagales</taxon>
        <taxon>Cytophagaceae</taxon>
        <taxon>Rhabdobacter</taxon>
    </lineage>
</organism>
<reference evidence="2 3" key="1">
    <citation type="submission" date="2020-08" db="EMBL/GenBank/DDBJ databases">
        <title>Genomic Encyclopedia of Type Strains, Phase IV (KMG-IV): sequencing the most valuable type-strain genomes for metagenomic binning, comparative biology and taxonomic classification.</title>
        <authorList>
            <person name="Goeker M."/>
        </authorList>
    </citation>
    <scope>NUCLEOTIDE SEQUENCE [LARGE SCALE GENOMIC DNA]</scope>
    <source>
        <strain evidence="2 3">DSM 105074</strain>
    </source>
</reference>
<protein>
    <recommendedName>
        <fullName evidence="1">DUF5977 domain-containing protein</fullName>
    </recommendedName>
</protein>
<dbReference type="EMBL" id="JACHGF010000014">
    <property type="protein sequence ID" value="MBB5287113.1"/>
    <property type="molecule type" value="Genomic_DNA"/>
</dbReference>
<gene>
    <name evidence="2" type="ORF">HNQ92_005275</name>
</gene>
<evidence type="ECO:0000259" key="1">
    <source>
        <dbReference type="Pfam" id="PF19404"/>
    </source>
</evidence>
<accession>A0A840U0L8</accession>
<comment type="caution">
    <text evidence="2">The sequence shown here is derived from an EMBL/GenBank/DDBJ whole genome shotgun (WGS) entry which is preliminary data.</text>
</comment>
<dbReference type="AlphaFoldDB" id="A0A840U0L8"/>
<dbReference type="Proteomes" id="UP000557307">
    <property type="component" value="Unassembled WGS sequence"/>
</dbReference>
<dbReference type="Pfam" id="PF19404">
    <property type="entry name" value="DUF5977"/>
    <property type="match status" value="1"/>
</dbReference>